<evidence type="ECO:0000256" key="3">
    <source>
        <dbReference type="ARBA" id="ARBA00023274"/>
    </source>
</evidence>
<dbReference type="Pfam" id="PF00573">
    <property type="entry name" value="Ribosomal_L4"/>
    <property type="match status" value="1"/>
</dbReference>
<evidence type="ECO:0000313" key="7">
    <source>
        <dbReference type="EMBL" id="OGI43595.1"/>
    </source>
</evidence>
<keyword evidence="3 5" id="KW-0687">Ribonucleoprotein</keyword>
<dbReference type="SUPFAM" id="SSF52166">
    <property type="entry name" value="Ribosomal protein L4"/>
    <property type="match status" value="1"/>
</dbReference>
<evidence type="ECO:0000256" key="5">
    <source>
        <dbReference type="HAMAP-Rule" id="MF_01328"/>
    </source>
</evidence>
<dbReference type="GO" id="GO:0005840">
    <property type="term" value="C:ribosome"/>
    <property type="evidence" value="ECO:0007669"/>
    <property type="project" value="UniProtKB-KW"/>
</dbReference>
<dbReference type="STRING" id="1817758.A2150_08450"/>
<keyword evidence="5" id="KW-0694">RNA-binding</keyword>
<dbReference type="Proteomes" id="UP000177925">
    <property type="component" value="Unassembled WGS sequence"/>
</dbReference>
<evidence type="ECO:0000256" key="1">
    <source>
        <dbReference type="ARBA" id="ARBA00010528"/>
    </source>
</evidence>
<organism evidence="7 8">
    <name type="scientific">Candidatus Muproteobacteria bacterium RBG_16_64_11</name>
    <dbReference type="NCBI Taxonomy" id="1817758"/>
    <lineage>
        <taxon>Bacteria</taxon>
        <taxon>Pseudomonadati</taxon>
        <taxon>Pseudomonadota</taxon>
        <taxon>Candidatus Muproteobacteria</taxon>
    </lineage>
</organism>
<dbReference type="HAMAP" id="MF_01328_B">
    <property type="entry name" value="Ribosomal_uL4_B"/>
    <property type="match status" value="1"/>
</dbReference>
<sequence length="206" mass="22342">MKVGLMNETSGQAQSEIELSDKNFGVDFNEPLVHQVVVAYQAGGRAGTRAQKNRSAVRGGGRKPFAQKGGGRARAGTIRSPLWRGGGKVFPACTADFSQKVNKKMQRAALRSILSELVRQDRLVAVPDFRLDAPKTQALIEKLGKFNVADVLIVTEGLDRNLYLSARNLHKVAVCDVASVDPVSLIGHQKVVMTVPALKRLEELLA</sequence>
<evidence type="ECO:0000256" key="4">
    <source>
        <dbReference type="ARBA" id="ARBA00035244"/>
    </source>
</evidence>
<comment type="function">
    <text evidence="5">One of the primary rRNA binding proteins, this protein initially binds near the 5'-end of the 23S rRNA. It is important during the early stages of 50S assembly. It makes multiple contacts with different domains of the 23S rRNA in the assembled 50S subunit and ribosome.</text>
</comment>
<keyword evidence="5" id="KW-0699">rRNA-binding</keyword>
<evidence type="ECO:0000256" key="2">
    <source>
        <dbReference type="ARBA" id="ARBA00022980"/>
    </source>
</evidence>
<comment type="function">
    <text evidence="5">Forms part of the polypeptide exit tunnel.</text>
</comment>
<dbReference type="Gene3D" id="3.40.1370.10">
    <property type="match status" value="1"/>
</dbReference>
<dbReference type="InterPro" id="IPR002136">
    <property type="entry name" value="Ribosomal_uL4"/>
</dbReference>
<accession>A0A1F6TEU5</accession>
<comment type="subunit">
    <text evidence="5">Part of the 50S ribosomal subunit.</text>
</comment>
<comment type="caution">
    <text evidence="7">The sequence shown here is derived from an EMBL/GenBank/DDBJ whole genome shotgun (WGS) entry which is preliminary data.</text>
</comment>
<dbReference type="AlphaFoldDB" id="A0A1F6TEU5"/>
<dbReference type="InterPro" id="IPR013005">
    <property type="entry name" value="Ribosomal_uL4-like"/>
</dbReference>
<dbReference type="PANTHER" id="PTHR10746">
    <property type="entry name" value="50S RIBOSOMAL PROTEIN L4"/>
    <property type="match status" value="1"/>
</dbReference>
<protein>
    <recommendedName>
        <fullName evidence="4 5">Large ribosomal subunit protein uL4</fullName>
    </recommendedName>
</protein>
<dbReference type="GO" id="GO:0006412">
    <property type="term" value="P:translation"/>
    <property type="evidence" value="ECO:0007669"/>
    <property type="project" value="UniProtKB-UniRule"/>
</dbReference>
<keyword evidence="2 5" id="KW-0689">Ribosomal protein</keyword>
<dbReference type="GO" id="GO:0003735">
    <property type="term" value="F:structural constituent of ribosome"/>
    <property type="evidence" value="ECO:0007669"/>
    <property type="project" value="InterPro"/>
</dbReference>
<dbReference type="EMBL" id="MFSS01000045">
    <property type="protein sequence ID" value="OGI43595.1"/>
    <property type="molecule type" value="Genomic_DNA"/>
</dbReference>
<evidence type="ECO:0000313" key="8">
    <source>
        <dbReference type="Proteomes" id="UP000177925"/>
    </source>
</evidence>
<reference evidence="7 8" key="1">
    <citation type="journal article" date="2016" name="Nat. Commun.">
        <title>Thousands of microbial genomes shed light on interconnected biogeochemical processes in an aquifer system.</title>
        <authorList>
            <person name="Anantharaman K."/>
            <person name="Brown C.T."/>
            <person name="Hug L.A."/>
            <person name="Sharon I."/>
            <person name="Castelle C.J."/>
            <person name="Probst A.J."/>
            <person name="Thomas B.C."/>
            <person name="Singh A."/>
            <person name="Wilkins M.J."/>
            <person name="Karaoz U."/>
            <person name="Brodie E.L."/>
            <person name="Williams K.H."/>
            <person name="Hubbard S.S."/>
            <person name="Banfield J.F."/>
        </authorList>
    </citation>
    <scope>NUCLEOTIDE SEQUENCE [LARGE SCALE GENOMIC DNA]</scope>
</reference>
<evidence type="ECO:0000256" key="6">
    <source>
        <dbReference type="SAM" id="MobiDB-lite"/>
    </source>
</evidence>
<dbReference type="GO" id="GO:0019843">
    <property type="term" value="F:rRNA binding"/>
    <property type="evidence" value="ECO:0007669"/>
    <property type="project" value="UniProtKB-UniRule"/>
</dbReference>
<dbReference type="PANTHER" id="PTHR10746:SF6">
    <property type="entry name" value="LARGE RIBOSOMAL SUBUNIT PROTEIN UL4M"/>
    <property type="match status" value="1"/>
</dbReference>
<gene>
    <name evidence="5" type="primary">rplD</name>
    <name evidence="7" type="ORF">A2150_08450</name>
</gene>
<dbReference type="GO" id="GO:1990904">
    <property type="term" value="C:ribonucleoprotein complex"/>
    <property type="evidence" value="ECO:0007669"/>
    <property type="project" value="UniProtKB-KW"/>
</dbReference>
<dbReference type="InterPro" id="IPR023574">
    <property type="entry name" value="Ribosomal_uL4_dom_sf"/>
</dbReference>
<feature type="region of interest" description="Disordered" evidence="6">
    <location>
        <begin position="49"/>
        <end position="77"/>
    </location>
</feature>
<name>A0A1F6TEU5_9PROT</name>
<comment type="similarity">
    <text evidence="1 5">Belongs to the universal ribosomal protein uL4 family.</text>
</comment>
<proteinExistence type="inferred from homology"/>
<dbReference type="NCBIfam" id="TIGR03953">
    <property type="entry name" value="rplD_bact"/>
    <property type="match status" value="1"/>
</dbReference>